<comment type="caution">
    <text evidence="14">The sequence shown here is derived from an EMBL/GenBank/DDBJ whole genome shotgun (WGS) entry which is preliminary data.</text>
</comment>
<evidence type="ECO:0000256" key="11">
    <source>
        <dbReference type="ARBA" id="ARBA00023303"/>
    </source>
</evidence>
<sequence>MKNKKEKKETDNSLERVNFFSDGIFAILITIMVLELKKPESPTFHALFRLWPTWISYAVSYLFIAIVWINHHYLMKNAKEASVRLMWANFAHLFAVSLIPFFTAWIAETELAAIPVTVYAFIFLIVNITYLFIVYETICDKHEVKIIRKGSPLLHVRSIATVMMFTISIPISFFSPLSGLTMIVCSLMLYVRPELPLKEGKIDKEINVDSEKEIKTN</sequence>
<comment type="subcellular location">
    <subcellularLocation>
        <location evidence="1">Membrane</location>
        <topology evidence="1">Multi-pass membrane protein</topology>
    </subcellularLocation>
</comment>
<evidence type="ECO:0000256" key="4">
    <source>
        <dbReference type="ARBA" id="ARBA00022538"/>
    </source>
</evidence>
<keyword evidence="15" id="KW-1185">Reference proteome</keyword>
<feature type="transmembrane region" description="Helical" evidence="13">
    <location>
        <begin position="118"/>
        <end position="138"/>
    </location>
</feature>
<name>A0A366L1T1_9SPHI</name>
<keyword evidence="11" id="KW-0407">Ion channel</keyword>
<evidence type="ECO:0000256" key="13">
    <source>
        <dbReference type="SAM" id="Phobius"/>
    </source>
</evidence>
<protein>
    <submittedName>
        <fullName evidence="14">DUF1211 domain-containing protein</fullName>
    </submittedName>
</protein>
<dbReference type="AlphaFoldDB" id="A0A366L1T1"/>
<keyword evidence="7" id="KW-0630">Potassium</keyword>
<evidence type="ECO:0000256" key="9">
    <source>
        <dbReference type="ARBA" id="ARBA00023065"/>
    </source>
</evidence>
<dbReference type="GO" id="GO:0015252">
    <property type="term" value="F:proton channel activity"/>
    <property type="evidence" value="ECO:0007669"/>
    <property type="project" value="InterPro"/>
</dbReference>
<accession>A0A366L1T1</accession>
<proteinExistence type="inferred from homology"/>
<evidence type="ECO:0000256" key="1">
    <source>
        <dbReference type="ARBA" id="ARBA00004141"/>
    </source>
</evidence>
<evidence type="ECO:0000256" key="3">
    <source>
        <dbReference type="ARBA" id="ARBA00022448"/>
    </source>
</evidence>
<evidence type="ECO:0000256" key="8">
    <source>
        <dbReference type="ARBA" id="ARBA00022989"/>
    </source>
</evidence>
<evidence type="ECO:0000256" key="5">
    <source>
        <dbReference type="ARBA" id="ARBA00022692"/>
    </source>
</evidence>
<comment type="similarity">
    <text evidence="2">Belongs to the TMEM175 family.</text>
</comment>
<evidence type="ECO:0000313" key="14">
    <source>
        <dbReference type="EMBL" id="RBQ07861.1"/>
    </source>
</evidence>
<reference evidence="14 15" key="1">
    <citation type="submission" date="2018-07" db="EMBL/GenBank/DDBJ databases">
        <title>A draft genome of a endophytic bacteria, a new species of Pedobacter.</title>
        <authorList>
            <person name="Zhang Z.D."/>
            <person name="Chen Z.J."/>
        </authorList>
    </citation>
    <scope>NUCLEOTIDE SEQUENCE [LARGE SCALE GENOMIC DNA]</scope>
    <source>
        <strain evidence="14 15">RS10</strain>
    </source>
</reference>
<keyword evidence="3" id="KW-0813">Transport</keyword>
<feature type="transmembrane region" description="Helical" evidence="13">
    <location>
        <begin position="86"/>
        <end position="106"/>
    </location>
</feature>
<dbReference type="RefSeq" id="WP_113948620.1">
    <property type="nucleotide sequence ID" value="NZ_QNQU01000007.1"/>
</dbReference>
<comment type="catalytic activity">
    <reaction evidence="12">
        <text>K(+)(in) = K(+)(out)</text>
        <dbReference type="Rhea" id="RHEA:29463"/>
        <dbReference type="ChEBI" id="CHEBI:29103"/>
    </reaction>
</comment>
<evidence type="ECO:0000256" key="10">
    <source>
        <dbReference type="ARBA" id="ARBA00023136"/>
    </source>
</evidence>
<dbReference type="Pfam" id="PF06736">
    <property type="entry name" value="TMEM175"/>
    <property type="match status" value="1"/>
</dbReference>
<feature type="transmembrane region" description="Helical" evidence="13">
    <location>
        <begin position="159"/>
        <end position="191"/>
    </location>
</feature>
<evidence type="ECO:0000256" key="2">
    <source>
        <dbReference type="ARBA" id="ARBA00006920"/>
    </source>
</evidence>
<evidence type="ECO:0000256" key="6">
    <source>
        <dbReference type="ARBA" id="ARBA00022826"/>
    </source>
</evidence>
<dbReference type="InterPro" id="IPR010617">
    <property type="entry name" value="TMEM175-like"/>
</dbReference>
<feature type="transmembrane region" description="Helical" evidence="13">
    <location>
        <begin position="16"/>
        <end position="34"/>
    </location>
</feature>
<dbReference type="OrthoDB" id="7626281at2"/>
<feature type="transmembrane region" description="Helical" evidence="13">
    <location>
        <begin position="54"/>
        <end position="74"/>
    </location>
</feature>
<dbReference type="Proteomes" id="UP000252081">
    <property type="component" value="Unassembled WGS sequence"/>
</dbReference>
<evidence type="ECO:0000256" key="12">
    <source>
        <dbReference type="ARBA" id="ARBA00034430"/>
    </source>
</evidence>
<evidence type="ECO:0000313" key="15">
    <source>
        <dbReference type="Proteomes" id="UP000252081"/>
    </source>
</evidence>
<gene>
    <name evidence="14" type="ORF">DRW42_09670</name>
</gene>
<keyword evidence="8 13" id="KW-1133">Transmembrane helix</keyword>
<keyword evidence="9" id="KW-0406">Ion transport</keyword>
<keyword evidence="5 13" id="KW-0812">Transmembrane</keyword>
<organism evidence="14 15">
    <name type="scientific">Pedobacter miscanthi</name>
    <dbReference type="NCBI Taxonomy" id="2259170"/>
    <lineage>
        <taxon>Bacteria</taxon>
        <taxon>Pseudomonadati</taxon>
        <taxon>Bacteroidota</taxon>
        <taxon>Sphingobacteriia</taxon>
        <taxon>Sphingobacteriales</taxon>
        <taxon>Sphingobacteriaceae</taxon>
        <taxon>Pedobacter</taxon>
    </lineage>
</organism>
<keyword evidence="6" id="KW-0631">Potassium channel</keyword>
<keyword evidence="10 13" id="KW-0472">Membrane</keyword>
<dbReference type="GO" id="GO:0016020">
    <property type="term" value="C:membrane"/>
    <property type="evidence" value="ECO:0007669"/>
    <property type="project" value="UniProtKB-SubCell"/>
</dbReference>
<dbReference type="EMBL" id="QNQU01000007">
    <property type="protein sequence ID" value="RBQ07861.1"/>
    <property type="molecule type" value="Genomic_DNA"/>
</dbReference>
<keyword evidence="4" id="KW-0633">Potassium transport</keyword>
<evidence type="ECO:0000256" key="7">
    <source>
        <dbReference type="ARBA" id="ARBA00022958"/>
    </source>
</evidence>
<dbReference type="GO" id="GO:0005267">
    <property type="term" value="F:potassium channel activity"/>
    <property type="evidence" value="ECO:0007669"/>
    <property type="project" value="UniProtKB-KW"/>
</dbReference>